<dbReference type="AlphaFoldDB" id="A0A9W6TAA5"/>
<dbReference type="InterPro" id="IPR003033">
    <property type="entry name" value="SCP2_sterol-bd_dom"/>
</dbReference>
<feature type="domain" description="SCP2" evidence="1">
    <location>
        <begin position="15"/>
        <end position="119"/>
    </location>
</feature>
<reference evidence="2" key="1">
    <citation type="submission" date="2023-04" db="EMBL/GenBank/DDBJ databases">
        <title>Candida boidinii NBRC 10035.</title>
        <authorList>
            <person name="Ichikawa N."/>
            <person name="Sato H."/>
            <person name="Tonouchi N."/>
        </authorList>
    </citation>
    <scope>NUCLEOTIDE SEQUENCE</scope>
    <source>
        <strain evidence="2">NBRC 10035</strain>
    </source>
</reference>
<dbReference type="PANTHER" id="PTHR10094:SF25">
    <property type="entry name" value="SCP2 STEROL-BINDING DOMAIN-CONTAINING PROTEIN 1"/>
    <property type="match status" value="1"/>
</dbReference>
<dbReference type="EMBL" id="BSXN01005437">
    <property type="protein sequence ID" value="GME82737.1"/>
    <property type="molecule type" value="Genomic_DNA"/>
</dbReference>
<dbReference type="Proteomes" id="UP001165120">
    <property type="component" value="Unassembled WGS sequence"/>
</dbReference>
<proteinExistence type="predicted"/>
<dbReference type="Pfam" id="PF02036">
    <property type="entry name" value="SCP2"/>
    <property type="match status" value="1"/>
</dbReference>
<evidence type="ECO:0000313" key="3">
    <source>
        <dbReference type="Proteomes" id="UP001165120"/>
    </source>
</evidence>
<name>A0A9W6TAA5_CANBO</name>
<accession>A0A9W6TAA5</accession>
<dbReference type="GO" id="GO:0005829">
    <property type="term" value="C:cytosol"/>
    <property type="evidence" value="ECO:0007669"/>
    <property type="project" value="TreeGrafter"/>
</dbReference>
<protein>
    <submittedName>
        <fullName evidence="2">Unnamed protein product</fullName>
    </submittedName>
</protein>
<dbReference type="PANTHER" id="PTHR10094">
    <property type="entry name" value="STEROL CARRIER PROTEIN 2 SCP-2 FAMILY PROTEIN"/>
    <property type="match status" value="1"/>
</dbReference>
<keyword evidence="3" id="KW-1185">Reference proteome</keyword>
<dbReference type="InterPro" id="IPR036527">
    <property type="entry name" value="SCP2_sterol-bd_dom_sf"/>
</dbReference>
<comment type="caution">
    <text evidence="2">The sequence shown here is derived from an EMBL/GenBank/DDBJ whole genome shotgun (WGS) entry which is preliminary data.</text>
</comment>
<dbReference type="Gene3D" id="3.30.1050.10">
    <property type="entry name" value="SCP2 sterol-binding domain"/>
    <property type="match status" value="1"/>
</dbReference>
<sequence length="128" mass="14390">MSGFKSVQFLEKLGKILETNESLKKDSVGSTKATFLFIINNKSKESSIWYLDLKNDGSLKQLKSEDEVETSPDVRITVTDNDLRKLIVGKSNAQRLFMTGKLKVKGNVMKAANIEKILKVVRPEKSKL</sequence>
<evidence type="ECO:0000313" key="2">
    <source>
        <dbReference type="EMBL" id="GME82737.1"/>
    </source>
</evidence>
<dbReference type="SUPFAM" id="SSF55718">
    <property type="entry name" value="SCP-like"/>
    <property type="match status" value="1"/>
</dbReference>
<gene>
    <name evidence="2" type="ORF">Cboi02_000682900</name>
</gene>
<organism evidence="2 3">
    <name type="scientific">Candida boidinii</name>
    <name type="common">Yeast</name>
    <dbReference type="NCBI Taxonomy" id="5477"/>
    <lineage>
        <taxon>Eukaryota</taxon>
        <taxon>Fungi</taxon>
        <taxon>Dikarya</taxon>
        <taxon>Ascomycota</taxon>
        <taxon>Saccharomycotina</taxon>
        <taxon>Pichiomycetes</taxon>
        <taxon>Pichiales</taxon>
        <taxon>Pichiaceae</taxon>
        <taxon>Ogataea</taxon>
        <taxon>Ogataea/Candida clade</taxon>
    </lineage>
</organism>
<evidence type="ECO:0000259" key="1">
    <source>
        <dbReference type="Pfam" id="PF02036"/>
    </source>
</evidence>